<keyword evidence="6" id="KW-1185">Reference proteome</keyword>
<protein>
    <submittedName>
        <fullName evidence="5">Phospholipid N-methyltransferase</fullName>
    </submittedName>
</protein>
<name>A0ABS4TTY3_9PSEU</name>
<evidence type="ECO:0000256" key="3">
    <source>
        <dbReference type="ARBA" id="ARBA00022691"/>
    </source>
</evidence>
<dbReference type="InterPro" id="IPR029063">
    <property type="entry name" value="SAM-dependent_MTases_sf"/>
</dbReference>
<evidence type="ECO:0000313" key="5">
    <source>
        <dbReference type="EMBL" id="MBP2327842.1"/>
    </source>
</evidence>
<gene>
    <name evidence="5" type="ORF">JOF56_008227</name>
</gene>
<keyword evidence="1" id="KW-0489">Methyltransferase</keyword>
<proteinExistence type="predicted"/>
<dbReference type="RefSeq" id="WP_209644937.1">
    <property type="nucleotide sequence ID" value="NZ_JAGINW010000001.1"/>
</dbReference>
<comment type="caution">
    <text evidence="5">The sequence shown here is derived from an EMBL/GenBank/DDBJ whole genome shotgun (WGS) entry which is preliminary data.</text>
</comment>
<feature type="domain" description="Ribosomal RNA adenine methylase transferase N-terminal" evidence="4">
    <location>
        <begin position="24"/>
        <end position="153"/>
    </location>
</feature>
<dbReference type="Gene3D" id="3.40.50.150">
    <property type="entry name" value="Vaccinia Virus protein VP39"/>
    <property type="match status" value="1"/>
</dbReference>
<dbReference type="SMART" id="SM00650">
    <property type="entry name" value="rADc"/>
    <property type="match status" value="1"/>
</dbReference>
<dbReference type="Pfam" id="PF13649">
    <property type="entry name" value="Methyltransf_25"/>
    <property type="match status" value="1"/>
</dbReference>
<dbReference type="InterPro" id="IPR041698">
    <property type="entry name" value="Methyltransf_25"/>
</dbReference>
<dbReference type="EMBL" id="JAGINW010000001">
    <property type="protein sequence ID" value="MBP2327842.1"/>
    <property type="molecule type" value="Genomic_DNA"/>
</dbReference>
<accession>A0ABS4TTY3</accession>
<dbReference type="SUPFAM" id="SSF53335">
    <property type="entry name" value="S-adenosyl-L-methionine-dependent methyltransferases"/>
    <property type="match status" value="1"/>
</dbReference>
<evidence type="ECO:0000313" key="6">
    <source>
        <dbReference type="Proteomes" id="UP001519332"/>
    </source>
</evidence>
<dbReference type="InterPro" id="IPR020598">
    <property type="entry name" value="rRNA_Ade_methylase_Trfase_N"/>
</dbReference>
<organism evidence="5 6">
    <name type="scientific">Kibdelosporangium banguiense</name>
    <dbReference type="NCBI Taxonomy" id="1365924"/>
    <lineage>
        <taxon>Bacteria</taxon>
        <taxon>Bacillati</taxon>
        <taxon>Actinomycetota</taxon>
        <taxon>Actinomycetes</taxon>
        <taxon>Pseudonocardiales</taxon>
        <taxon>Pseudonocardiaceae</taxon>
        <taxon>Kibdelosporangium</taxon>
    </lineage>
</organism>
<dbReference type="Proteomes" id="UP001519332">
    <property type="component" value="Unassembled WGS sequence"/>
</dbReference>
<sequence length="185" mass="19936">MSITREFLRSPGRTGAVAASSRRLAAAMVAGIGVERAAHVVELGPGTGVFTEALLARLEPGARLTAIELNPRLAGDLARRLDGVEVVTGSAEDLTRHVRSADIVVSGLPWALFPSQRQERILDQVCEILSPSGRFATFAYLHAAWLPAARRFEASLTKRFGFVGRSRVVWGNLPPAFVHRAAATR</sequence>
<keyword evidence="3" id="KW-0949">S-adenosyl-L-methionine</keyword>
<evidence type="ECO:0000259" key="4">
    <source>
        <dbReference type="SMART" id="SM00650"/>
    </source>
</evidence>
<evidence type="ECO:0000256" key="1">
    <source>
        <dbReference type="ARBA" id="ARBA00022603"/>
    </source>
</evidence>
<evidence type="ECO:0000256" key="2">
    <source>
        <dbReference type="ARBA" id="ARBA00022679"/>
    </source>
</evidence>
<dbReference type="CDD" id="cd02440">
    <property type="entry name" value="AdoMet_MTases"/>
    <property type="match status" value="1"/>
</dbReference>
<keyword evidence="2" id="KW-0808">Transferase</keyword>
<reference evidence="5 6" key="1">
    <citation type="submission" date="2021-03" db="EMBL/GenBank/DDBJ databases">
        <title>Sequencing the genomes of 1000 actinobacteria strains.</title>
        <authorList>
            <person name="Klenk H.-P."/>
        </authorList>
    </citation>
    <scope>NUCLEOTIDE SEQUENCE [LARGE SCALE GENOMIC DNA]</scope>
    <source>
        <strain evidence="5 6">DSM 46670</strain>
    </source>
</reference>